<sequence>MAAEDGVAVIVQHVKQRDNLTSKQHWQDEDNTSASVQHVTRYESYNSIRGQHNYRDRTATSGSVRSFIRASNTHQRNRVVYNMGNG</sequence>
<name>A0ABQ9IKD8_9NEOP</name>
<dbReference type="Proteomes" id="UP001159363">
    <property type="component" value="Chromosome 1"/>
</dbReference>
<evidence type="ECO:0000313" key="1">
    <source>
        <dbReference type="EMBL" id="KAJ8896766.1"/>
    </source>
</evidence>
<dbReference type="EMBL" id="JARBHB010000001">
    <property type="protein sequence ID" value="KAJ8896766.1"/>
    <property type="molecule type" value="Genomic_DNA"/>
</dbReference>
<comment type="caution">
    <text evidence="1">The sequence shown here is derived from an EMBL/GenBank/DDBJ whole genome shotgun (WGS) entry which is preliminary data.</text>
</comment>
<proteinExistence type="predicted"/>
<keyword evidence="2" id="KW-1185">Reference proteome</keyword>
<protein>
    <submittedName>
        <fullName evidence="1">Uncharacterized protein</fullName>
    </submittedName>
</protein>
<organism evidence="1 2">
    <name type="scientific">Dryococelus australis</name>
    <dbReference type="NCBI Taxonomy" id="614101"/>
    <lineage>
        <taxon>Eukaryota</taxon>
        <taxon>Metazoa</taxon>
        <taxon>Ecdysozoa</taxon>
        <taxon>Arthropoda</taxon>
        <taxon>Hexapoda</taxon>
        <taxon>Insecta</taxon>
        <taxon>Pterygota</taxon>
        <taxon>Neoptera</taxon>
        <taxon>Polyneoptera</taxon>
        <taxon>Phasmatodea</taxon>
        <taxon>Verophasmatodea</taxon>
        <taxon>Anareolatae</taxon>
        <taxon>Phasmatidae</taxon>
        <taxon>Eurycanthinae</taxon>
        <taxon>Dryococelus</taxon>
    </lineage>
</organism>
<reference evidence="1 2" key="1">
    <citation type="submission" date="2023-02" db="EMBL/GenBank/DDBJ databases">
        <title>LHISI_Scaffold_Assembly.</title>
        <authorList>
            <person name="Stuart O.P."/>
            <person name="Cleave R."/>
            <person name="Magrath M.J.L."/>
            <person name="Mikheyev A.S."/>
        </authorList>
    </citation>
    <scope>NUCLEOTIDE SEQUENCE [LARGE SCALE GENOMIC DNA]</scope>
    <source>
        <strain evidence="1">Daus_M_001</strain>
        <tissue evidence="1">Leg muscle</tissue>
    </source>
</reference>
<accession>A0ABQ9IKD8</accession>
<gene>
    <name evidence="1" type="ORF">PR048_002111</name>
</gene>
<evidence type="ECO:0000313" key="2">
    <source>
        <dbReference type="Proteomes" id="UP001159363"/>
    </source>
</evidence>